<dbReference type="EMBL" id="CAADEW010000016">
    <property type="protein sequence ID" value="VFJ47389.1"/>
    <property type="molecule type" value="Genomic_DNA"/>
</dbReference>
<name>A0A450S679_9GAMM</name>
<protein>
    <submittedName>
        <fullName evidence="2">Uncharacterized protein</fullName>
    </submittedName>
</protein>
<sequence length="70" mass="7852">MQAQLAQLRALLPELKGASDEQLMNSFRRLCEKKHDNKPPPLPPPDEATLDRMSADKLSTLGEQLLNRGQ</sequence>
<evidence type="ECO:0000313" key="2">
    <source>
        <dbReference type="EMBL" id="VFJ47389.1"/>
    </source>
</evidence>
<organism evidence="2">
    <name type="scientific">Candidatus Kentrum sp. FW</name>
    <dbReference type="NCBI Taxonomy" id="2126338"/>
    <lineage>
        <taxon>Bacteria</taxon>
        <taxon>Pseudomonadati</taxon>
        <taxon>Pseudomonadota</taxon>
        <taxon>Gammaproteobacteria</taxon>
        <taxon>Candidatus Kentrum</taxon>
    </lineage>
</organism>
<proteinExistence type="predicted"/>
<reference evidence="2" key="1">
    <citation type="submission" date="2019-02" db="EMBL/GenBank/DDBJ databases">
        <authorList>
            <person name="Gruber-Vodicka R. H."/>
            <person name="Seah K. B. B."/>
        </authorList>
    </citation>
    <scope>NUCLEOTIDE SEQUENCE</scope>
    <source>
        <strain evidence="2">BECK_BZ15</strain>
    </source>
</reference>
<dbReference type="AlphaFoldDB" id="A0A450S679"/>
<feature type="region of interest" description="Disordered" evidence="1">
    <location>
        <begin position="31"/>
        <end position="50"/>
    </location>
</feature>
<accession>A0A450S679</accession>
<evidence type="ECO:0000256" key="1">
    <source>
        <dbReference type="SAM" id="MobiDB-lite"/>
    </source>
</evidence>
<gene>
    <name evidence="2" type="ORF">BECKFW1821A_GA0114235_101615</name>
</gene>